<gene>
    <name evidence="14" type="ORF">SNE40_001511</name>
</gene>
<evidence type="ECO:0000256" key="11">
    <source>
        <dbReference type="RuleBase" id="RU000688"/>
    </source>
</evidence>
<keyword evidence="7" id="KW-1015">Disulfide bond</keyword>
<comment type="caution">
    <text evidence="14">The sequence shown here is derived from an EMBL/GenBank/DDBJ whole genome shotgun (WGS) entry which is preliminary data.</text>
</comment>
<evidence type="ECO:0000256" key="2">
    <source>
        <dbReference type="ARBA" id="ARBA00022475"/>
    </source>
</evidence>
<feature type="transmembrane region" description="Helical" evidence="12">
    <location>
        <begin position="193"/>
        <end position="214"/>
    </location>
</feature>
<dbReference type="Gene3D" id="1.20.1070.10">
    <property type="entry name" value="Rhodopsin 7-helix transmembrane proteins"/>
    <property type="match status" value="1"/>
</dbReference>
<feature type="transmembrane region" description="Helical" evidence="12">
    <location>
        <begin position="114"/>
        <end position="142"/>
    </location>
</feature>
<evidence type="ECO:0000256" key="10">
    <source>
        <dbReference type="ARBA" id="ARBA00023224"/>
    </source>
</evidence>
<reference evidence="14 15" key="1">
    <citation type="submission" date="2024-01" db="EMBL/GenBank/DDBJ databases">
        <title>The genome of the rayed Mediterranean limpet Patella caerulea (Linnaeus, 1758).</title>
        <authorList>
            <person name="Anh-Thu Weber A."/>
            <person name="Halstead-Nussloch G."/>
        </authorList>
    </citation>
    <scope>NUCLEOTIDE SEQUENCE [LARGE SCALE GENOMIC DNA]</scope>
    <source>
        <strain evidence="14">AATW-2023a</strain>
        <tissue evidence="14">Whole specimen</tissue>
    </source>
</reference>
<keyword evidence="3 11" id="KW-0812">Transmembrane</keyword>
<evidence type="ECO:0000256" key="3">
    <source>
        <dbReference type="ARBA" id="ARBA00022692"/>
    </source>
</evidence>
<keyword evidence="2" id="KW-1003">Cell membrane</keyword>
<evidence type="ECO:0000256" key="1">
    <source>
        <dbReference type="ARBA" id="ARBA00004651"/>
    </source>
</evidence>
<evidence type="ECO:0000313" key="15">
    <source>
        <dbReference type="Proteomes" id="UP001347796"/>
    </source>
</evidence>
<evidence type="ECO:0000256" key="9">
    <source>
        <dbReference type="ARBA" id="ARBA00023180"/>
    </source>
</evidence>
<feature type="transmembrane region" description="Helical" evidence="12">
    <location>
        <begin position="245"/>
        <end position="266"/>
    </location>
</feature>
<dbReference type="InterPro" id="IPR017452">
    <property type="entry name" value="GPCR_Rhodpsn_7TM"/>
</dbReference>
<dbReference type="AlphaFoldDB" id="A0AAN8KHQ5"/>
<keyword evidence="8 11" id="KW-0675">Receptor</keyword>
<evidence type="ECO:0000259" key="13">
    <source>
        <dbReference type="PROSITE" id="PS50262"/>
    </source>
</evidence>
<dbReference type="InterPro" id="IPR000276">
    <property type="entry name" value="GPCR_Rhodpsn"/>
</dbReference>
<dbReference type="PROSITE" id="PS50262">
    <property type="entry name" value="G_PROTEIN_RECEP_F1_2"/>
    <property type="match status" value="1"/>
</dbReference>
<evidence type="ECO:0000256" key="4">
    <source>
        <dbReference type="ARBA" id="ARBA00022989"/>
    </source>
</evidence>
<dbReference type="InterPro" id="IPR000405">
    <property type="entry name" value="Galanin_rcpt"/>
</dbReference>
<protein>
    <recommendedName>
        <fullName evidence="13">G-protein coupled receptors family 1 profile domain-containing protein</fullName>
    </recommendedName>
</protein>
<keyword evidence="6 12" id="KW-0472">Membrane</keyword>
<dbReference type="PANTHER" id="PTHR45695">
    <property type="entry name" value="LEUCOKININ RECEPTOR-RELATED"/>
    <property type="match status" value="1"/>
</dbReference>
<dbReference type="Proteomes" id="UP001347796">
    <property type="component" value="Unassembled WGS sequence"/>
</dbReference>
<dbReference type="PROSITE" id="PS00237">
    <property type="entry name" value="G_PROTEIN_RECEP_F1_1"/>
    <property type="match status" value="1"/>
</dbReference>
<dbReference type="PRINTS" id="PR00237">
    <property type="entry name" value="GPCRRHODOPSN"/>
</dbReference>
<dbReference type="Pfam" id="PF00001">
    <property type="entry name" value="7tm_1"/>
    <property type="match status" value="1"/>
</dbReference>
<dbReference type="EMBL" id="JAZGQO010000001">
    <property type="protein sequence ID" value="KAK6196251.1"/>
    <property type="molecule type" value="Genomic_DNA"/>
</dbReference>
<accession>A0AAN8KHQ5</accession>
<dbReference type="PRINTS" id="PR00663">
    <property type="entry name" value="GALANINR"/>
</dbReference>
<dbReference type="SUPFAM" id="SSF81321">
    <property type="entry name" value="Family A G protein-coupled receptor-like"/>
    <property type="match status" value="1"/>
</dbReference>
<name>A0AAN8KHQ5_PATCE</name>
<dbReference type="SMART" id="SM01381">
    <property type="entry name" value="7TM_GPCR_Srsx"/>
    <property type="match status" value="1"/>
</dbReference>
<evidence type="ECO:0000256" key="5">
    <source>
        <dbReference type="ARBA" id="ARBA00023040"/>
    </source>
</evidence>
<keyword evidence="15" id="KW-1185">Reference proteome</keyword>
<keyword evidence="9" id="KW-0325">Glycoprotein</keyword>
<organism evidence="14 15">
    <name type="scientific">Patella caerulea</name>
    <name type="common">Rayed Mediterranean limpet</name>
    <dbReference type="NCBI Taxonomy" id="87958"/>
    <lineage>
        <taxon>Eukaryota</taxon>
        <taxon>Metazoa</taxon>
        <taxon>Spiralia</taxon>
        <taxon>Lophotrochozoa</taxon>
        <taxon>Mollusca</taxon>
        <taxon>Gastropoda</taxon>
        <taxon>Patellogastropoda</taxon>
        <taxon>Patelloidea</taxon>
        <taxon>Patellidae</taxon>
        <taxon>Patella</taxon>
    </lineage>
</organism>
<keyword evidence="5 11" id="KW-0297">G-protein coupled receptor</keyword>
<dbReference type="GO" id="GO:0004930">
    <property type="term" value="F:G protein-coupled receptor activity"/>
    <property type="evidence" value="ECO:0007669"/>
    <property type="project" value="UniProtKB-KW"/>
</dbReference>
<keyword evidence="4 12" id="KW-1133">Transmembrane helix</keyword>
<dbReference type="GO" id="GO:0005886">
    <property type="term" value="C:plasma membrane"/>
    <property type="evidence" value="ECO:0007669"/>
    <property type="project" value="UniProtKB-SubCell"/>
</dbReference>
<evidence type="ECO:0000256" key="6">
    <source>
        <dbReference type="ARBA" id="ARBA00023136"/>
    </source>
</evidence>
<feature type="transmembrane region" description="Helical" evidence="12">
    <location>
        <begin position="297"/>
        <end position="315"/>
    </location>
</feature>
<feature type="transmembrane region" description="Helical" evidence="12">
    <location>
        <begin position="154"/>
        <end position="172"/>
    </location>
</feature>
<comment type="subcellular location">
    <subcellularLocation>
        <location evidence="1">Cell membrane</location>
        <topology evidence="1">Multi-pass membrane protein</topology>
    </subcellularLocation>
</comment>
<feature type="domain" description="G-protein coupled receptors family 1 profile" evidence="13">
    <location>
        <begin position="93"/>
        <end position="352"/>
    </location>
</feature>
<evidence type="ECO:0000256" key="7">
    <source>
        <dbReference type="ARBA" id="ARBA00023157"/>
    </source>
</evidence>
<feature type="transmembrane region" description="Helical" evidence="12">
    <location>
        <begin position="335"/>
        <end position="355"/>
    </location>
</feature>
<feature type="transmembrane region" description="Helical" evidence="12">
    <location>
        <begin position="77"/>
        <end position="102"/>
    </location>
</feature>
<sequence length="454" mass="52155">MDGSRQTMLEPIPTSENENYGNYEYYDDSGYEDFNYGDFNYEDFNYEDFINNSDAYIFTDDSNDTSFIEVEQQLEKFIVPVVFMFIFIVGSIGNSIVIYIVMRRPDMRTVTNLYLANLAAIDLLYLLVCVPLTSAGFALTYWPFGLFLCRFVNYVQSVSLAISVLTLTATSVDRYYAIIHPVRSRTTRTSRRAQTVICIIWCISLVVMIPRIFIYHQEEYFLVLQTRMFCMRKSDNLGHKQIDTLVMFITMFLLPQIFLGTFHVRIIKQLWTSVRPGFRPNDIALSGLRTRRKIAKIIFAITIAFGVGWLPIHIIYLYEDFTGSGDTLIFRKREVFALCFSYGANSVNPIIYTLISGKFRNHFKSVLLCCYSRESNRTVADMPELVGDVSPEVVPLRQEYVNPANKVTLPQPRDQILIYPVPSSSFPGSTFRPCDVLTVGLDRSLTTDDLTTIV</sequence>
<evidence type="ECO:0000256" key="8">
    <source>
        <dbReference type="ARBA" id="ARBA00023170"/>
    </source>
</evidence>
<evidence type="ECO:0000256" key="12">
    <source>
        <dbReference type="SAM" id="Phobius"/>
    </source>
</evidence>
<dbReference type="PANTHER" id="PTHR45695:SF23">
    <property type="entry name" value="GALANIN-LIKE G-PROTEIN COUPLED RECEPTOR NPR-9"/>
    <property type="match status" value="1"/>
</dbReference>
<evidence type="ECO:0000313" key="14">
    <source>
        <dbReference type="EMBL" id="KAK6196251.1"/>
    </source>
</evidence>
<comment type="similarity">
    <text evidence="11">Belongs to the G-protein coupled receptor 1 family.</text>
</comment>
<proteinExistence type="inferred from homology"/>
<keyword evidence="10 11" id="KW-0807">Transducer</keyword>